<evidence type="ECO:0000259" key="6">
    <source>
        <dbReference type="Pfam" id="PF02803"/>
    </source>
</evidence>
<dbReference type="Gene3D" id="3.40.47.10">
    <property type="match status" value="1"/>
</dbReference>
<sequence>MLKGLSISKTMSSAIELVGKPSFSNKIINYWEINEAFAAQFLAVNRDLKLDLHNVNRHGSGISLRHPAGATGARLLVTLLHELKRSGERYGCATLCAGGGPGAAMIVENMQL</sequence>
<dbReference type="PANTHER" id="PTHR18919:SF107">
    <property type="entry name" value="ACETYL-COA ACETYLTRANSFERASE, CYTOSOLIC"/>
    <property type="match status" value="1"/>
</dbReference>
<name>A0A1G8HKW4_9BACI</name>
<dbReference type="Proteomes" id="UP000199017">
    <property type="component" value="Unassembled WGS sequence"/>
</dbReference>
<dbReference type="AlphaFoldDB" id="A0A1G8HKW4"/>
<keyword evidence="8" id="KW-1185">Reference proteome</keyword>
<feature type="domain" description="Thiolase C-terminal" evidence="6">
    <location>
        <begin position="18"/>
        <end position="108"/>
    </location>
</feature>
<proteinExistence type="inferred from homology"/>
<evidence type="ECO:0000313" key="7">
    <source>
        <dbReference type="EMBL" id="SDI07317.1"/>
    </source>
</evidence>
<keyword evidence="4" id="KW-0012">Acyltransferase</keyword>
<dbReference type="EC" id="2.3.1.9" evidence="2"/>
<dbReference type="STRING" id="930129.SAMN05216352_104308"/>
<dbReference type="InterPro" id="IPR016039">
    <property type="entry name" value="Thiolase-like"/>
</dbReference>
<keyword evidence="3 7" id="KW-0808">Transferase</keyword>
<accession>A0A1G8HKW4</accession>
<organism evidence="7 8">
    <name type="scientific">Alteribacillus bidgolensis</name>
    <dbReference type="NCBI Taxonomy" id="930129"/>
    <lineage>
        <taxon>Bacteria</taxon>
        <taxon>Bacillati</taxon>
        <taxon>Bacillota</taxon>
        <taxon>Bacilli</taxon>
        <taxon>Bacillales</taxon>
        <taxon>Bacillaceae</taxon>
        <taxon>Alteribacillus</taxon>
    </lineage>
</organism>
<dbReference type="SUPFAM" id="SSF53901">
    <property type="entry name" value="Thiolase-like"/>
    <property type="match status" value="1"/>
</dbReference>
<dbReference type="EMBL" id="FNDU01000004">
    <property type="protein sequence ID" value="SDI07317.1"/>
    <property type="molecule type" value="Genomic_DNA"/>
</dbReference>
<evidence type="ECO:0000256" key="1">
    <source>
        <dbReference type="ARBA" id="ARBA00010982"/>
    </source>
</evidence>
<dbReference type="PANTHER" id="PTHR18919">
    <property type="entry name" value="ACETYL-COA C-ACYLTRANSFERASE"/>
    <property type="match status" value="1"/>
</dbReference>
<dbReference type="GO" id="GO:0003985">
    <property type="term" value="F:acetyl-CoA C-acetyltransferase activity"/>
    <property type="evidence" value="ECO:0007669"/>
    <property type="project" value="UniProtKB-EC"/>
</dbReference>
<gene>
    <name evidence="7" type="ORF">SAMN05216352_104308</name>
</gene>
<evidence type="ECO:0000256" key="2">
    <source>
        <dbReference type="ARBA" id="ARBA00012705"/>
    </source>
</evidence>
<dbReference type="InterPro" id="IPR020617">
    <property type="entry name" value="Thiolase_C"/>
</dbReference>
<evidence type="ECO:0000313" key="8">
    <source>
        <dbReference type="Proteomes" id="UP000199017"/>
    </source>
</evidence>
<evidence type="ECO:0000256" key="4">
    <source>
        <dbReference type="ARBA" id="ARBA00023315"/>
    </source>
</evidence>
<dbReference type="Pfam" id="PF02803">
    <property type="entry name" value="Thiolase_C"/>
    <property type="match status" value="1"/>
</dbReference>
<evidence type="ECO:0000256" key="3">
    <source>
        <dbReference type="ARBA" id="ARBA00022679"/>
    </source>
</evidence>
<reference evidence="7 8" key="1">
    <citation type="submission" date="2016-10" db="EMBL/GenBank/DDBJ databases">
        <authorList>
            <person name="de Groot N.N."/>
        </authorList>
    </citation>
    <scope>NUCLEOTIDE SEQUENCE [LARGE SCALE GENOMIC DNA]</scope>
    <source>
        <strain evidence="8">P4B,CCM 7963,CECT 7998,DSM 25260,IBRC-M 10614,KCTC 13821</strain>
    </source>
</reference>
<evidence type="ECO:0000256" key="5">
    <source>
        <dbReference type="ARBA" id="ARBA00030755"/>
    </source>
</evidence>
<protein>
    <recommendedName>
        <fullName evidence="2">acetyl-CoA C-acetyltransferase</fullName>
        <ecNumber evidence="2">2.3.1.9</ecNumber>
    </recommendedName>
    <alternativeName>
        <fullName evidence="5">Acetoacetyl-CoA thiolase</fullName>
    </alternativeName>
</protein>
<comment type="similarity">
    <text evidence="1">Belongs to the thiolase-like superfamily. Thiolase family.</text>
</comment>